<organism evidence="7 8">
    <name type="scientific">Stephania cephalantha</name>
    <dbReference type="NCBI Taxonomy" id="152367"/>
    <lineage>
        <taxon>Eukaryota</taxon>
        <taxon>Viridiplantae</taxon>
        <taxon>Streptophyta</taxon>
        <taxon>Embryophyta</taxon>
        <taxon>Tracheophyta</taxon>
        <taxon>Spermatophyta</taxon>
        <taxon>Magnoliopsida</taxon>
        <taxon>Ranunculales</taxon>
        <taxon>Menispermaceae</taxon>
        <taxon>Menispermoideae</taxon>
        <taxon>Cissampelideae</taxon>
        <taxon>Stephania</taxon>
    </lineage>
</organism>
<evidence type="ECO:0000313" key="7">
    <source>
        <dbReference type="EMBL" id="KAK9167084.1"/>
    </source>
</evidence>
<evidence type="ECO:0000256" key="3">
    <source>
        <dbReference type="ARBA" id="ARBA00022833"/>
    </source>
</evidence>
<feature type="compositionally biased region" description="Basic residues" evidence="5">
    <location>
        <begin position="340"/>
        <end position="354"/>
    </location>
</feature>
<dbReference type="PROSITE" id="PS50966">
    <property type="entry name" value="ZF_SWIM"/>
    <property type="match status" value="1"/>
</dbReference>
<dbReference type="InterPro" id="IPR007527">
    <property type="entry name" value="Znf_SWIM"/>
</dbReference>
<keyword evidence="8" id="KW-1185">Reference proteome</keyword>
<keyword evidence="2 4" id="KW-0863">Zinc-finger</keyword>
<protein>
    <recommendedName>
        <fullName evidence="6">SWIM-type domain-containing protein</fullName>
    </recommendedName>
</protein>
<feature type="region of interest" description="Disordered" evidence="5">
    <location>
        <begin position="268"/>
        <end position="301"/>
    </location>
</feature>
<keyword evidence="1" id="KW-0479">Metal-binding</keyword>
<accession>A0AAP0LDN2</accession>
<dbReference type="GO" id="GO:0008270">
    <property type="term" value="F:zinc ion binding"/>
    <property type="evidence" value="ECO:0007669"/>
    <property type="project" value="UniProtKB-KW"/>
</dbReference>
<keyword evidence="3" id="KW-0862">Zinc</keyword>
<dbReference type="Proteomes" id="UP001419268">
    <property type="component" value="Unassembled WGS sequence"/>
</dbReference>
<feature type="compositionally biased region" description="Basic residues" evidence="5">
    <location>
        <begin position="226"/>
        <end position="235"/>
    </location>
</feature>
<feature type="region of interest" description="Disordered" evidence="5">
    <location>
        <begin position="321"/>
        <end position="364"/>
    </location>
</feature>
<feature type="compositionally biased region" description="Basic residues" evidence="5">
    <location>
        <begin position="271"/>
        <end position="284"/>
    </location>
</feature>
<evidence type="ECO:0000256" key="1">
    <source>
        <dbReference type="ARBA" id="ARBA00022723"/>
    </source>
</evidence>
<sequence length="364" mass="41857">MLWSAARATYRERMIFWLDELEKVNRDARLWLNEVPIESWCRANFQTRPKCDMLLNNLCECFNRYILDVRDRGIIDMLEMIKVKLMRRLRLKKEDMQRIIAKGRERICPKILKKLEKLKDESIFYVVEYSGGPSVSCHGHGKTYVVNMMDLCCDCGKWQLTGIPCEHAVAAIMGNDGDPVDYINECYYISTYMNVYSHYINPTEREELWPKPTEDVQPVKPPAQVQKRRGRKVTARRKEPEEIAIAAAQKKMSKKATVRMTCQICHVEGHNKRRHTQGQNKRKKGPSEGVQVDENSTCGETPLEQHNLFTTNDTIASASQPLPTMPSMMDCSQPIPRISPKSRAKIPVVRRRGSGRGGVIERGG</sequence>
<evidence type="ECO:0000256" key="4">
    <source>
        <dbReference type="PROSITE-ProRule" id="PRU00325"/>
    </source>
</evidence>
<comment type="caution">
    <text evidence="7">The sequence shown here is derived from an EMBL/GenBank/DDBJ whole genome shotgun (WGS) entry which is preliminary data.</text>
</comment>
<evidence type="ECO:0000256" key="5">
    <source>
        <dbReference type="SAM" id="MobiDB-lite"/>
    </source>
</evidence>
<dbReference type="PANTHER" id="PTHR31973">
    <property type="entry name" value="POLYPROTEIN, PUTATIVE-RELATED"/>
    <property type="match status" value="1"/>
</dbReference>
<dbReference type="InterPro" id="IPR006564">
    <property type="entry name" value="Znf_PMZ"/>
</dbReference>
<evidence type="ECO:0000313" key="8">
    <source>
        <dbReference type="Proteomes" id="UP001419268"/>
    </source>
</evidence>
<reference evidence="7 8" key="1">
    <citation type="submission" date="2024-01" db="EMBL/GenBank/DDBJ databases">
        <title>Genome assemblies of Stephania.</title>
        <authorList>
            <person name="Yang L."/>
        </authorList>
    </citation>
    <scope>NUCLEOTIDE SEQUENCE [LARGE SCALE GENOMIC DNA]</scope>
    <source>
        <strain evidence="7">JXDWG</strain>
        <tissue evidence="7">Leaf</tissue>
    </source>
</reference>
<dbReference type="PANTHER" id="PTHR31973:SF187">
    <property type="entry name" value="MUTATOR TRANSPOSASE MUDRA PROTEIN"/>
    <property type="match status" value="1"/>
</dbReference>
<name>A0AAP0LDN2_9MAGN</name>
<feature type="domain" description="SWIM-type" evidence="6">
    <location>
        <begin position="144"/>
        <end position="176"/>
    </location>
</feature>
<evidence type="ECO:0000259" key="6">
    <source>
        <dbReference type="PROSITE" id="PS50966"/>
    </source>
</evidence>
<dbReference type="EMBL" id="JBBNAG010000001">
    <property type="protein sequence ID" value="KAK9167084.1"/>
    <property type="molecule type" value="Genomic_DNA"/>
</dbReference>
<gene>
    <name evidence="7" type="ORF">Scep_002275</name>
</gene>
<dbReference type="AlphaFoldDB" id="A0AAP0LDN2"/>
<dbReference type="SMART" id="SM00575">
    <property type="entry name" value="ZnF_PMZ"/>
    <property type="match status" value="1"/>
</dbReference>
<proteinExistence type="predicted"/>
<evidence type="ECO:0000256" key="2">
    <source>
        <dbReference type="ARBA" id="ARBA00022771"/>
    </source>
</evidence>
<feature type="region of interest" description="Disordered" evidence="5">
    <location>
        <begin position="213"/>
        <end position="238"/>
    </location>
</feature>
<feature type="compositionally biased region" description="Gly residues" evidence="5">
    <location>
        <begin position="355"/>
        <end position="364"/>
    </location>
</feature>
<dbReference type="Pfam" id="PF04434">
    <property type="entry name" value="SWIM"/>
    <property type="match status" value="1"/>
</dbReference>